<dbReference type="PANTHER" id="PTHR42929:SF1">
    <property type="entry name" value="INNER MEMBRANE ABC TRANSPORTER PERMEASE PROTEIN YDCU-RELATED"/>
    <property type="match status" value="1"/>
</dbReference>
<evidence type="ECO:0000256" key="2">
    <source>
        <dbReference type="ARBA" id="ARBA00007069"/>
    </source>
</evidence>
<dbReference type="AlphaFoldDB" id="A0A1I1DW96"/>
<comment type="subcellular location">
    <subcellularLocation>
        <location evidence="1 8">Cell membrane</location>
        <topology evidence="1 8">Multi-pass membrane protein</topology>
    </subcellularLocation>
</comment>
<evidence type="ECO:0000256" key="5">
    <source>
        <dbReference type="ARBA" id="ARBA00022692"/>
    </source>
</evidence>
<dbReference type="CDD" id="cd06261">
    <property type="entry name" value="TM_PBP2"/>
    <property type="match status" value="1"/>
</dbReference>
<sequence>MLGLLPFVAYVFVFMVVPTINVAIGAFKDNDGVYTLDNITGLFDSTMLHTLWNSVVVSGVSAILGAVLGMILAALVVSAPATSLLRRAVMALTSVFAQFGGVTLAFAFIATVGSQGIITLWLAGHGGFDLYGNGWLYSVRGLILVYLYFQIPLMVVVFVPALEGLRPQWREAAISLGATRWQYLKEVAIPLLRPAFLGSVLLLFANAFAAYATAAALVSQGQIILPLMIRAGLTSEVLLGRQHLAYAIALEMIVVVAIVMTAYALLLRRTARWLR</sequence>
<evidence type="ECO:0000313" key="11">
    <source>
        <dbReference type="Proteomes" id="UP000198832"/>
    </source>
</evidence>
<keyword evidence="3 8" id="KW-0813">Transport</keyword>
<evidence type="ECO:0000256" key="7">
    <source>
        <dbReference type="ARBA" id="ARBA00023136"/>
    </source>
</evidence>
<dbReference type="InterPro" id="IPR000515">
    <property type="entry name" value="MetI-like"/>
</dbReference>
<proteinExistence type="inferred from homology"/>
<dbReference type="GO" id="GO:0055085">
    <property type="term" value="P:transmembrane transport"/>
    <property type="evidence" value="ECO:0007669"/>
    <property type="project" value="InterPro"/>
</dbReference>
<keyword evidence="7 8" id="KW-0472">Membrane</keyword>
<dbReference type="EMBL" id="FOLB01000001">
    <property type="protein sequence ID" value="SFB79161.1"/>
    <property type="molecule type" value="Genomic_DNA"/>
</dbReference>
<keyword evidence="5 8" id="KW-0812">Transmembrane</keyword>
<dbReference type="Proteomes" id="UP000198832">
    <property type="component" value="Unassembled WGS sequence"/>
</dbReference>
<evidence type="ECO:0000259" key="9">
    <source>
        <dbReference type="PROSITE" id="PS50928"/>
    </source>
</evidence>
<keyword evidence="6 8" id="KW-1133">Transmembrane helix</keyword>
<name>A0A1I1DW96_9ACTN</name>
<dbReference type="InterPro" id="IPR035906">
    <property type="entry name" value="MetI-like_sf"/>
</dbReference>
<feature type="transmembrane region" description="Helical" evidence="8">
    <location>
        <begin position="142"/>
        <end position="162"/>
    </location>
</feature>
<evidence type="ECO:0000256" key="8">
    <source>
        <dbReference type="RuleBase" id="RU363032"/>
    </source>
</evidence>
<feature type="transmembrane region" description="Helical" evidence="8">
    <location>
        <begin position="51"/>
        <end position="77"/>
    </location>
</feature>
<feature type="transmembrane region" description="Helical" evidence="8">
    <location>
        <begin position="200"/>
        <end position="224"/>
    </location>
</feature>
<evidence type="ECO:0000256" key="3">
    <source>
        <dbReference type="ARBA" id="ARBA00022448"/>
    </source>
</evidence>
<feature type="transmembrane region" description="Helical" evidence="8">
    <location>
        <begin position="89"/>
        <end position="122"/>
    </location>
</feature>
<dbReference type="Pfam" id="PF00528">
    <property type="entry name" value="BPD_transp_1"/>
    <property type="match status" value="1"/>
</dbReference>
<evidence type="ECO:0000256" key="6">
    <source>
        <dbReference type="ARBA" id="ARBA00022989"/>
    </source>
</evidence>
<organism evidence="10 11">
    <name type="scientific">Nocardioides terrae</name>
    <dbReference type="NCBI Taxonomy" id="574651"/>
    <lineage>
        <taxon>Bacteria</taxon>
        <taxon>Bacillati</taxon>
        <taxon>Actinomycetota</taxon>
        <taxon>Actinomycetes</taxon>
        <taxon>Propionibacteriales</taxon>
        <taxon>Nocardioidaceae</taxon>
        <taxon>Nocardioides</taxon>
    </lineage>
</organism>
<dbReference type="PANTHER" id="PTHR42929">
    <property type="entry name" value="INNER MEMBRANE ABC TRANSPORTER PERMEASE PROTEIN YDCU-RELATED-RELATED"/>
    <property type="match status" value="1"/>
</dbReference>
<keyword evidence="4" id="KW-1003">Cell membrane</keyword>
<keyword evidence="11" id="KW-1185">Reference proteome</keyword>
<feature type="domain" description="ABC transmembrane type-1" evidence="9">
    <location>
        <begin position="51"/>
        <end position="267"/>
    </location>
</feature>
<evidence type="ECO:0000313" key="10">
    <source>
        <dbReference type="EMBL" id="SFB79161.1"/>
    </source>
</evidence>
<accession>A0A1I1DW96</accession>
<dbReference type="PROSITE" id="PS50928">
    <property type="entry name" value="ABC_TM1"/>
    <property type="match status" value="1"/>
</dbReference>
<dbReference type="GO" id="GO:0005886">
    <property type="term" value="C:plasma membrane"/>
    <property type="evidence" value="ECO:0007669"/>
    <property type="project" value="UniProtKB-SubCell"/>
</dbReference>
<feature type="transmembrane region" description="Helical" evidence="8">
    <location>
        <begin position="244"/>
        <end position="266"/>
    </location>
</feature>
<dbReference type="SUPFAM" id="SSF161098">
    <property type="entry name" value="MetI-like"/>
    <property type="match status" value="1"/>
</dbReference>
<protein>
    <submittedName>
        <fullName evidence="10">Putative spermidine/putrescine transport system permease protein</fullName>
    </submittedName>
</protein>
<dbReference type="STRING" id="574651.SAMN04487968_101533"/>
<dbReference type="Gene3D" id="1.10.3720.10">
    <property type="entry name" value="MetI-like"/>
    <property type="match status" value="1"/>
</dbReference>
<evidence type="ECO:0000256" key="1">
    <source>
        <dbReference type="ARBA" id="ARBA00004651"/>
    </source>
</evidence>
<comment type="similarity">
    <text evidence="2">Belongs to the binding-protein-dependent transport system permease family. CysTW subfamily.</text>
</comment>
<gene>
    <name evidence="10" type="ORF">SAMN04487968_101533</name>
</gene>
<evidence type="ECO:0000256" key="4">
    <source>
        <dbReference type="ARBA" id="ARBA00022475"/>
    </source>
</evidence>
<feature type="transmembrane region" description="Helical" evidence="8">
    <location>
        <begin position="7"/>
        <end position="27"/>
    </location>
</feature>
<reference evidence="10 11" key="1">
    <citation type="submission" date="2016-10" db="EMBL/GenBank/DDBJ databases">
        <authorList>
            <person name="de Groot N.N."/>
        </authorList>
    </citation>
    <scope>NUCLEOTIDE SEQUENCE [LARGE SCALE GENOMIC DNA]</scope>
    <source>
        <strain evidence="10 11">CGMCC 1.7056</strain>
    </source>
</reference>